<proteinExistence type="predicted"/>
<dbReference type="AlphaFoldDB" id="A0A2W6MX88"/>
<name>A0A2W6MX88_9HELI</name>
<feature type="transmembrane region" description="Helical" evidence="1">
    <location>
        <begin position="6"/>
        <end position="34"/>
    </location>
</feature>
<organism evidence="2 3">
    <name type="scientific">Helicobacter valdiviensis</name>
    <dbReference type="NCBI Taxonomy" id="1458358"/>
    <lineage>
        <taxon>Bacteria</taxon>
        <taxon>Pseudomonadati</taxon>
        <taxon>Campylobacterota</taxon>
        <taxon>Epsilonproteobacteria</taxon>
        <taxon>Campylobacterales</taxon>
        <taxon>Helicobacteraceae</taxon>
        <taxon>Helicobacter</taxon>
    </lineage>
</organism>
<keyword evidence="1" id="KW-1133">Transmembrane helix</keyword>
<dbReference type="RefSeq" id="WP_111229011.1">
    <property type="nucleotide sequence ID" value="NZ_NBIU01000002.1"/>
</dbReference>
<gene>
    <name evidence="2" type="ORF">B6S12_01270</name>
</gene>
<keyword evidence="1" id="KW-0472">Membrane</keyword>
<dbReference type="EMBL" id="NBIU01000002">
    <property type="protein sequence ID" value="PZT48952.1"/>
    <property type="molecule type" value="Genomic_DNA"/>
</dbReference>
<evidence type="ECO:0000256" key="1">
    <source>
        <dbReference type="SAM" id="Phobius"/>
    </source>
</evidence>
<accession>A0A2W6MX88</accession>
<reference evidence="2 3" key="1">
    <citation type="submission" date="2017-03" db="EMBL/GenBank/DDBJ databases">
        <title>Genomic and clinical evidence uncovers the enterohepatic species Helicobacter valdiviensis as a potential human intestinal pathogen.</title>
        <authorList>
            <person name="Fresia P."/>
            <person name="Jara R."/>
            <person name="Sierra R."/>
            <person name="Ferres I."/>
            <person name="Greif G."/>
            <person name="Iraola G."/>
            <person name="Collado L."/>
        </authorList>
    </citation>
    <scope>NUCLEOTIDE SEQUENCE [LARGE SCALE GENOMIC DNA]</scope>
    <source>
        <strain evidence="2 3">WBE14</strain>
    </source>
</reference>
<dbReference type="OrthoDB" id="5324795at2"/>
<comment type="caution">
    <text evidence="2">The sequence shown here is derived from an EMBL/GenBank/DDBJ whole genome shotgun (WGS) entry which is preliminary data.</text>
</comment>
<protein>
    <submittedName>
        <fullName evidence="2">Uncharacterized protein</fullName>
    </submittedName>
</protein>
<evidence type="ECO:0000313" key="3">
    <source>
        <dbReference type="Proteomes" id="UP000249746"/>
    </source>
</evidence>
<evidence type="ECO:0000313" key="2">
    <source>
        <dbReference type="EMBL" id="PZT48952.1"/>
    </source>
</evidence>
<dbReference type="Proteomes" id="UP000249746">
    <property type="component" value="Unassembled WGS sequence"/>
</dbReference>
<sequence>MYYLDFYFFVWVLMIIALMPFALLSGVAIIMQNIQAYLEEQRKKENLLKNIQHLISVLKGTPSDDEVQEVLEAFKKYFNPFTNHKKESKEYQERMDFISALAWCASVDIDSIVRYREEFVKLNPNYKKEIETTIGSALKNRETNEKKKK</sequence>
<keyword evidence="3" id="KW-1185">Reference proteome</keyword>
<keyword evidence="1" id="KW-0812">Transmembrane</keyword>